<evidence type="ECO:0000313" key="1">
    <source>
        <dbReference type="EnsemblMetazoa" id="XP_019859828.1"/>
    </source>
</evidence>
<keyword evidence="2" id="KW-1185">Reference proteome</keyword>
<protein>
    <submittedName>
        <fullName evidence="1">Uncharacterized protein</fullName>
    </submittedName>
</protein>
<dbReference type="AlphaFoldDB" id="A0AAN0JSM8"/>
<proteinExistence type="predicted"/>
<name>A0AAN0JSM8_AMPQE</name>
<sequence>MTEKCDVRADDLGSWNNRGVKTSYFSVSFSSNGKINRLTSLGSRKPSVLRSSIYMLKRTYWKHSEDPKFSRRLFELQDHEQNHYHIILLQYFHPTTAVEDIGQKPHRNSKCGATYIRTKQSVRHIIIDTCKGW</sequence>
<dbReference type="RefSeq" id="XP_019859828.1">
    <property type="nucleotide sequence ID" value="XM_020004269.1"/>
</dbReference>
<dbReference type="KEGG" id="aqu:109588081"/>
<dbReference type="Proteomes" id="UP000007879">
    <property type="component" value="Unassembled WGS sequence"/>
</dbReference>
<organism evidence="1 2">
    <name type="scientific">Amphimedon queenslandica</name>
    <name type="common">Sponge</name>
    <dbReference type="NCBI Taxonomy" id="400682"/>
    <lineage>
        <taxon>Eukaryota</taxon>
        <taxon>Metazoa</taxon>
        <taxon>Porifera</taxon>
        <taxon>Demospongiae</taxon>
        <taxon>Heteroscleromorpha</taxon>
        <taxon>Haplosclerida</taxon>
        <taxon>Niphatidae</taxon>
        <taxon>Amphimedon</taxon>
    </lineage>
</organism>
<reference evidence="2" key="1">
    <citation type="journal article" date="2010" name="Nature">
        <title>The Amphimedon queenslandica genome and the evolution of animal complexity.</title>
        <authorList>
            <person name="Srivastava M."/>
            <person name="Simakov O."/>
            <person name="Chapman J."/>
            <person name="Fahey B."/>
            <person name="Gauthier M.E."/>
            <person name="Mitros T."/>
            <person name="Richards G.S."/>
            <person name="Conaco C."/>
            <person name="Dacre M."/>
            <person name="Hellsten U."/>
            <person name="Larroux C."/>
            <person name="Putnam N.H."/>
            <person name="Stanke M."/>
            <person name="Adamska M."/>
            <person name="Darling A."/>
            <person name="Degnan S.M."/>
            <person name="Oakley T.H."/>
            <person name="Plachetzki D.C."/>
            <person name="Zhai Y."/>
            <person name="Adamski M."/>
            <person name="Calcino A."/>
            <person name="Cummins S.F."/>
            <person name="Goodstein D.M."/>
            <person name="Harris C."/>
            <person name="Jackson D.J."/>
            <person name="Leys S.P."/>
            <person name="Shu S."/>
            <person name="Woodcroft B.J."/>
            <person name="Vervoort M."/>
            <person name="Kosik K.S."/>
            <person name="Manning G."/>
            <person name="Degnan B.M."/>
            <person name="Rokhsar D.S."/>
        </authorList>
    </citation>
    <scope>NUCLEOTIDE SEQUENCE [LARGE SCALE GENOMIC DNA]</scope>
</reference>
<accession>A0AAN0JSM8</accession>
<dbReference type="EnsemblMetazoa" id="XM_020004269.1">
    <property type="protein sequence ID" value="XP_019859828.1"/>
    <property type="gene ID" value="LOC109588081"/>
</dbReference>
<evidence type="ECO:0000313" key="2">
    <source>
        <dbReference type="Proteomes" id="UP000007879"/>
    </source>
</evidence>
<reference evidence="1" key="2">
    <citation type="submission" date="2024-06" db="UniProtKB">
        <authorList>
            <consortium name="EnsemblMetazoa"/>
        </authorList>
    </citation>
    <scope>IDENTIFICATION</scope>
</reference>
<dbReference type="GeneID" id="109588081"/>